<name>A0A7C4ELL5_9BACT</name>
<sequence>MIAIFFATEVEGRLILKKLNNSEKTIIHGFTFIKGEISGIPLLVCFSGIGKISGAVSAVLAFEKFPVKKAIISGIAGAYPSSGLTVGEIAIADREIDADKGLLISCDDKDDSFIFMNNCEGVLLYIPDFLKNKKIGTFLTVSACTGNLNRAKFLEKKFNAICENMEGAAIANVAQIYKIPVSEIRSISNIITDRKELLKINNIKKCANIVQEFILENLPLIEGSP</sequence>
<dbReference type="CDD" id="cd17766">
    <property type="entry name" value="futalosine_nucleosidase_MqnB"/>
    <property type="match status" value="1"/>
</dbReference>
<dbReference type="GO" id="GO:0008782">
    <property type="term" value="F:adenosylhomocysteine nucleosidase activity"/>
    <property type="evidence" value="ECO:0007669"/>
    <property type="project" value="TreeGrafter"/>
</dbReference>
<dbReference type="AlphaFoldDB" id="A0A7C4ELL5"/>
<dbReference type="PANTHER" id="PTHR46832">
    <property type="entry name" value="5'-METHYLTHIOADENOSINE/S-ADENOSYLHOMOCYSTEINE NUCLEOSIDASE"/>
    <property type="match status" value="1"/>
</dbReference>
<protein>
    <recommendedName>
        <fullName evidence="1">Nucleoside phosphorylase domain-containing protein</fullName>
    </recommendedName>
</protein>
<dbReference type="Pfam" id="PF01048">
    <property type="entry name" value="PNP_UDP_1"/>
    <property type="match status" value="1"/>
</dbReference>
<feature type="domain" description="Nucleoside phosphorylase" evidence="1">
    <location>
        <begin position="2"/>
        <end position="211"/>
    </location>
</feature>
<dbReference type="Gene3D" id="3.40.50.1580">
    <property type="entry name" value="Nucleoside phosphorylase domain"/>
    <property type="match status" value="1"/>
</dbReference>
<dbReference type="InterPro" id="IPR035994">
    <property type="entry name" value="Nucleoside_phosphorylase_sf"/>
</dbReference>
<dbReference type="GO" id="GO:0005829">
    <property type="term" value="C:cytosol"/>
    <property type="evidence" value="ECO:0007669"/>
    <property type="project" value="TreeGrafter"/>
</dbReference>
<evidence type="ECO:0000259" key="1">
    <source>
        <dbReference type="Pfam" id="PF01048"/>
    </source>
</evidence>
<dbReference type="EMBL" id="DTHO01000057">
    <property type="protein sequence ID" value="HGG99824.1"/>
    <property type="molecule type" value="Genomic_DNA"/>
</dbReference>
<accession>A0A7C4ELL5</accession>
<dbReference type="GO" id="GO:0019284">
    <property type="term" value="P:L-methionine salvage from S-adenosylmethionine"/>
    <property type="evidence" value="ECO:0007669"/>
    <property type="project" value="TreeGrafter"/>
</dbReference>
<evidence type="ECO:0000313" key="2">
    <source>
        <dbReference type="EMBL" id="HGG99824.1"/>
    </source>
</evidence>
<dbReference type="GO" id="GO:0008930">
    <property type="term" value="F:methylthioadenosine nucleosidase activity"/>
    <property type="evidence" value="ECO:0007669"/>
    <property type="project" value="TreeGrafter"/>
</dbReference>
<dbReference type="GO" id="GO:0009116">
    <property type="term" value="P:nucleoside metabolic process"/>
    <property type="evidence" value="ECO:0007669"/>
    <property type="project" value="InterPro"/>
</dbReference>
<dbReference type="PANTHER" id="PTHR46832:SF2">
    <property type="entry name" value="FUTALOSINE HYDROLASE"/>
    <property type="match status" value="1"/>
</dbReference>
<comment type="caution">
    <text evidence="2">The sequence shown here is derived from an EMBL/GenBank/DDBJ whole genome shotgun (WGS) entry which is preliminary data.</text>
</comment>
<proteinExistence type="predicted"/>
<dbReference type="SUPFAM" id="SSF53167">
    <property type="entry name" value="Purine and uridine phosphorylases"/>
    <property type="match status" value="1"/>
</dbReference>
<reference evidence="2" key="1">
    <citation type="journal article" date="2020" name="mSystems">
        <title>Genome- and Community-Level Interaction Insights into Carbon Utilization and Element Cycling Functions of Hydrothermarchaeota in Hydrothermal Sediment.</title>
        <authorList>
            <person name="Zhou Z."/>
            <person name="Liu Y."/>
            <person name="Xu W."/>
            <person name="Pan J."/>
            <person name="Luo Z.H."/>
            <person name="Li M."/>
        </authorList>
    </citation>
    <scope>NUCLEOTIDE SEQUENCE [LARGE SCALE GENOMIC DNA]</scope>
    <source>
        <strain evidence="2">SpSt-788</strain>
    </source>
</reference>
<dbReference type="InterPro" id="IPR000845">
    <property type="entry name" value="Nucleoside_phosphorylase_d"/>
</dbReference>
<organism evidence="2">
    <name type="scientific">Thermodesulfovibrio aggregans</name>
    <dbReference type="NCBI Taxonomy" id="86166"/>
    <lineage>
        <taxon>Bacteria</taxon>
        <taxon>Pseudomonadati</taxon>
        <taxon>Nitrospirota</taxon>
        <taxon>Thermodesulfovibrionia</taxon>
        <taxon>Thermodesulfovibrionales</taxon>
        <taxon>Thermodesulfovibrionaceae</taxon>
        <taxon>Thermodesulfovibrio</taxon>
    </lineage>
</organism>
<gene>
    <name evidence="2" type="ORF">ENV75_05190</name>
</gene>